<accession>A0ABW4LA70</accession>
<dbReference type="RefSeq" id="WP_377931653.1">
    <property type="nucleotide sequence ID" value="NZ_JBHUEA010000002.1"/>
</dbReference>
<feature type="transmembrane region" description="Helical" evidence="6">
    <location>
        <begin position="261"/>
        <end position="281"/>
    </location>
</feature>
<feature type="transmembrane region" description="Helical" evidence="6">
    <location>
        <begin position="27"/>
        <end position="46"/>
    </location>
</feature>
<evidence type="ECO:0000256" key="3">
    <source>
        <dbReference type="ARBA" id="ARBA00022692"/>
    </source>
</evidence>
<dbReference type="Proteomes" id="UP001597347">
    <property type="component" value="Unassembled WGS sequence"/>
</dbReference>
<evidence type="ECO:0000256" key="5">
    <source>
        <dbReference type="ARBA" id="ARBA00023136"/>
    </source>
</evidence>
<evidence type="ECO:0000256" key="4">
    <source>
        <dbReference type="ARBA" id="ARBA00022989"/>
    </source>
</evidence>
<keyword evidence="4 6" id="KW-1133">Transmembrane helix</keyword>
<feature type="transmembrane region" description="Helical" evidence="6">
    <location>
        <begin position="96"/>
        <end position="115"/>
    </location>
</feature>
<keyword evidence="5 6" id="KW-0472">Membrane</keyword>
<feature type="transmembrane region" description="Helical" evidence="6">
    <location>
        <begin position="168"/>
        <end position="189"/>
    </location>
</feature>
<protein>
    <submittedName>
        <fullName evidence="7">Cytochrome c oxidase assembly protein</fullName>
    </submittedName>
</protein>
<dbReference type="Pfam" id="PF09678">
    <property type="entry name" value="Caa3_CtaG"/>
    <property type="match status" value="1"/>
</dbReference>
<dbReference type="InterPro" id="IPR019108">
    <property type="entry name" value="Caa3_assmbl_CtaG-rel"/>
</dbReference>
<comment type="caution">
    <text evidence="7">The sequence shown here is derived from an EMBL/GenBank/DDBJ whole genome shotgun (WGS) entry which is preliminary data.</text>
</comment>
<evidence type="ECO:0000313" key="8">
    <source>
        <dbReference type="Proteomes" id="UP001597347"/>
    </source>
</evidence>
<feature type="transmembrane region" description="Helical" evidence="6">
    <location>
        <begin position="136"/>
        <end position="156"/>
    </location>
</feature>
<gene>
    <name evidence="7" type="ORF">ACFSBI_02410</name>
</gene>
<evidence type="ECO:0000256" key="6">
    <source>
        <dbReference type="SAM" id="Phobius"/>
    </source>
</evidence>
<keyword evidence="3 6" id="KW-0812">Transmembrane</keyword>
<keyword evidence="8" id="KW-1185">Reference proteome</keyword>
<name>A0ABW4LA70_9MICO</name>
<evidence type="ECO:0000256" key="2">
    <source>
        <dbReference type="ARBA" id="ARBA00022475"/>
    </source>
</evidence>
<dbReference type="EMBL" id="JBHUEA010000002">
    <property type="protein sequence ID" value="MFD1720390.1"/>
    <property type="molecule type" value="Genomic_DNA"/>
</dbReference>
<evidence type="ECO:0000256" key="1">
    <source>
        <dbReference type="ARBA" id="ARBA00004651"/>
    </source>
</evidence>
<keyword evidence="2" id="KW-1003">Cell membrane</keyword>
<evidence type="ECO:0000313" key="7">
    <source>
        <dbReference type="EMBL" id="MFD1720390.1"/>
    </source>
</evidence>
<reference evidence="8" key="1">
    <citation type="journal article" date="2019" name="Int. J. Syst. Evol. Microbiol.">
        <title>The Global Catalogue of Microorganisms (GCM) 10K type strain sequencing project: providing services to taxonomists for standard genome sequencing and annotation.</title>
        <authorList>
            <consortium name="The Broad Institute Genomics Platform"/>
            <consortium name="The Broad Institute Genome Sequencing Center for Infectious Disease"/>
            <person name="Wu L."/>
            <person name="Ma J."/>
        </authorList>
    </citation>
    <scope>NUCLEOTIDE SEQUENCE [LARGE SCALE GENOMIC DNA]</scope>
    <source>
        <strain evidence="8">CGMCC 1.12471</strain>
    </source>
</reference>
<comment type="subcellular location">
    <subcellularLocation>
        <location evidence="1">Cell membrane</location>
        <topology evidence="1">Multi-pass membrane protein</topology>
    </subcellularLocation>
</comment>
<feature type="transmembrane region" description="Helical" evidence="6">
    <location>
        <begin position="58"/>
        <end position="76"/>
    </location>
</feature>
<feature type="transmembrane region" description="Helical" evidence="6">
    <location>
        <begin position="221"/>
        <end position="241"/>
    </location>
</feature>
<proteinExistence type="predicted"/>
<organism evidence="7 8">
    <name type="scientific">Amnibacterium endophyticum</name>
    <dbReference type="NCBI Taxonomy" id="2109337"/>
    <lineage>
        <taxon>Bacteria</taxon>
        <taxon>Bacillati</taxon>
        <taxon>Actinomycetota</taxon>
        <taxon>Actinomycetes</taxon>
        <taxon>Micrococcales</taxon>
        <taxon>Microbacteriaceae</taxon>
        <taxon>Amnibacterium</taxon>
    </lineage>
</organism>
<sequence>MSGWMWMPSAPPTLAALLAVHLQPVPVLPVVAALLGVLYATGVLRLRARGDAWPVTRSLWFAAGLLVWLAVTATGVEGYGMELFSVHMVQHMVLGMLVPILLVLGAPMTLLLRALPGRSPVRKGVLAVVHSRPVRVLTHPVVVSAIFFVSLYGLYFTPVFDALMRTMWGHNLMLLHFIAVGGLYFWGILRVDPTPRHSDRGIGVVGEEAVPVLELGAGVPFHAFFGVALMLSPVLLATVYAHPMASWGVSPLGDQQAAGGIAWGATELPTLLVLAVLFAQWQRSDARRAARSSRGAGLRREEEELAAYNARLAAIADHDARA</sequence>